<organism evidence="2 3">
    <name type="scientific">Prototheca wickerhamii</name>
    <dbReference type="NCBI Taxonomy" id="3111"/>
    <lineage>
        <taxon>Eukaryota</taxon>
        <taxon>Viridiplantae</taxon>
        <taxon>Chlorophyta</taxon>
        <taxon>core chlorophytes</taxon>
        <taxon>Trebouxiophyceae</taxon>
        <taxon>Chlorellales</taxon>
        <taxon>Chlorellaceae</taxon>
        <taxon>Prototheca</taxon>
    </lineage>
</organism>
<feature type="region of interest" description="Disordered" evidence="1">
    <location>
        <begin position="38"/>
        <end position="87"/>
    </location>
</feature>
<dbReference type="AlphaFoldDB" id="A0AAD9II34"/>
<dbReference type="EMBL" id="JASFZW010000005">
    <property type="protein sequence ID" value="KAK2077953.1"/>
    <property type="molecule type" value="Genomic_DNA"/>
</dbReference>
<feature type="region of interest" description="Disordered" evidence="1">
    <location>
        <begin position="189"/>
        <end position="225"/>
    </location>
</feature>
<protein>
    <submittedName>
        <fullName evidence="2">Uncharacterized protein</fullName>
    </submittedName>
</protein>
<proteinExistence type="predicted"/>
<comment type="caution">
    <text evidence="2">The sequence shown here is derived from an EMBL/GenBank/DDBJ whole genome shotgun (WGS) entry which is preliminary data.</text>
</comment>
<gene>
    <name evidence="2" type="ORF">QBZ16_003821</name>
</gene>
<feature type="region of interest" description="Disordered" evidence="1">
    <location>
        <begin position="1"/>
        <end position="23"/>
    </location>
</feature>
<feature type="compositionally biased region" description="Polar residues" evidence="1">
    <location>
        <begin position="12"/>
        <end position="23"/>
    </location>
</feature>
<dbReference type="Proteomes" id="UP001255856">
    <property type="component" value="Unassembled WGS sequence"/>
</dbReference>
<name>A0AAD9II34_PROWI</name>
<evidence type="ECO:0000256" key="1">
    <source>
        <dbReference type="SAM" id="MobiDB-lite"/>
    </source>
</evidence>
<feature type="region of interest" description="Disordered" evidence="1">
    <location>
        <begin position="123"/>
        <end position="167"/>
    </location>
</feature>
<evidence type="ECO:0000313" key="3">
    <source>
        <dbReference type="Proteomes" id="UP001255856"/>
    </source>
</evidence>
<accession>A0AAD9II34</accession>
<feature type="compositionally biased region" description="Polar residues" evidence="1">
    <location>
        <begin position="123"/>
        <end position="148"/>
    </location>
</feature>
<evidence type="ECO:0000313" key="2">
    <source>
        <dbReference type="EMBL" id="KAK2077953.1"/>
    </source>
</evidence>
<keyword evidence="3" id="KW-1185">Reference proteome</keyword>
<reference evidence="2" key="1">
    <citation type="submission" date="2021-01" db="EMBL/GenBank/DDBJ databases">
        <authorList>
            <person name="Eckstrom K.M.E."/>
        </authorList>
    </citation>
    <scope>NUCLEOTIDE SEQUENCE</scope>
    <source>
        <strain evidence="2">UVCC 0001</strain>
    </source>
</reference>
<feature type="region of interest" description="Disordered" evidence="1">
    <location>
        <begin position="250"/>
        <end position="300"/>
    </location>
</feature>
<sequence length="300" mass="32122">MQGSAQDAHHSSVPSGSFVTGNTVTPMHGRWVLPEDAMMLGSSSGPTGRRKGRKKVPPVDLSRVTDPEERKRQRRLMKNRETAAASRCVVSKRGLPLPEELAALPASDLTTPPSLLHRATPLQLHQDQSGGRSGQLQYSSSLAPSTADPQPAAVGRSSPPSPGVHAELAQDGPLALYTPEKQRPIFDLMGSPFEDLRSPPADRPPPRAPVSRVPPDAPESRVRDPVARVLDPDTTSRVGSDLAVAALVELGHSPPKPPAARRWEERAAPAEEVPVWLQGAGSPSILKKKRSSPRQRGQLA</sequence>